<feature type="domain" description="Prepilin type IV endopeptidase peptidase" evidence="7">
    <location>
        <begin position="14"/>
        <end position="114"/>
    </location>
</feature>
<feature type="transmembrane region" description="Helical" evidence="6">
    <location>
        <begin position="37"/>
        <end position="54"/>
    </location>
</feature>
<evidence type="ECO:0000256" key="4">
    <source>
        <dbReference type="ARBA" id="ARBA00022989"/>
    </source>
</evidence>
<proteinExistence type="predicted"/>
<dbReference type="InterPro" id="IPR000045">
    <property type="entry name" value="Prepilin_IV_endopep_pep"/>
</dbReference>
<dbReference type="GO" id="GO:0004190">
    <property type="term" value="F:aspartic-type endopeptidase activity"/>
    <property type="evidence" value="ECO:0007669"/>
    <property type="project" value="InterPro"/>
</dbReference>
<dbReference type="Gene3D" id="1.20.120.1220">
    <property type="match status" value="1"/>
</dbReference>
<evidence type="ECO:0000256" key="5">
    <source>
        <dbReference type="ARBA" id="ARBA00023136"/>
    </source>
</evidence>
<evidence type="ECO:0000313" key="8">
    <source>
        <dbReference type="EMBL" id="CDZ54052.1"/>
    </source>
</evidence>
<evidence type="ECO:0000256" key="1">
    <source>
        <dbReference type="ARBA" id="ARBA00004651"/>
    </source>
</evidence>
<dbReference type="GO" id="GO:0005886">
    <property type="term" value="C:plasma membrane"/>
    <property type="evidence" value="ECO:0007669"/>
    <property type="project" value="UniProtKB-SubCell"/>
</dbReference>
<keyword evidence="3 6" id="KW-0812">Transmembrane</keyword>
<name>A0A0T7H3E4_NEOGA</name>
<sequence length="174" mass="17956">MASIIVAFLVLSMLPLGLALAAISDLATMTIPNRVSVGLLASFLILAPLSGLAWPEIGMNLVAGLAVFGACFALFALNVMGGGDAKLLTAAAIWFGFNHSLLVFLVTVGYVGGAVTLVFLLLRSQAGSVMAMGIPLPPSLVNAKKIPYGIAIAIAGFLTFEQAPIHLLAMKAFQ</sequence>
<evidence type="ECO:0000313" key="9">
    <source>
        <dbReference type="Proteomes" id="UP000039660"/>
    </source>
</evidence>
<dbReference type="PANTHER" id="PTHR36506">
    <property type="entry name" value="PREFLAGELLIN PEPTIDASE"/>
    <property type="match status" value="1"/>
</dbReference>
<keyword evidence="5 6" id="KW-0472">Membrane</keyword>
<evidence type="ECO:0000256" key="3">
    <source>
        <dbReference type="ARBA" id="ARBA00022692"/>
    </source>
</evidence>
<feature type="transmembrane region" description="Helical" evidence="6">
    <location>
        <begin position="101"/>
        <end position="122"/>
    </location>
</feature>
<dbReference type="AlphaFoldDB" id="A0A0T7H3E4"/>
<dbReference type="Proteomes" id="UP000039660">
    <property type="component" value="Unassembled WGS sequence"/>
</dbReference>
<organism evidence="8 9">
    <name type="scientific">Neorhizobium galegae bv. officinalis</name>
    <dbReference type="NCBI Taxonomy" id="323656"/>
    <lineage>
        <taxon>Bacteria</taxon>
        <taxon>Pseudomonadati</taxon>
        <taxon>Pseudomonadota</taxon>
        <taxon>Alphaproteobacteria</taxon>
        <taxon>Hyphomicrobiales</taxon>
        <taxon>Rhizobiaceae</taxon>
        <taxon>Rhizobium/Agrobacterium group</taxon>
        <taxon>Neorhizobium</taxon>
    </lineage>
</organism>
<evidence type="ECO:0000256" key="6">
    <source>
        <dbReference type="SAM" id="Phobius"/>
    </source>
</evidence>
<reference evidence="8 9" key="1">
    <citation type="submission" date="2014-08" db="EMBL/GenBank/DDBJ databases">
        <authorList>
            <person name="Chen Y.-H."/>
        </authorList>
    </citation>
    <scope>NUCLEOTIDE SEQUENCE [LARGE SCALE GENOMIC DNA]</scope>
</reference>
<dbReference type="PANTHER" id="PTHR36506:SF1">
    <property type="entry name" value="PREFLAGELLIN PEPTIDASE"/>
    <property type="match status" value="1"/>
</dbReference>
<keyword evidence="2" id="KW-1003">Cell membrane</keyword>
<feature type="transmembrane region" description="Helical" evidence="6">
    <location>
        <begin position="61"/>
        <end position="81"/>
    </location>
</feature>
<gene>
    <name evidence="8" type="primary">cpaA</name>
    <name evidence="8" type="ORF">NGAL_HAMBI1189_53080</name>
</gene>
<keyword evidence="4 6" id="KW-1133">Transmembrane helix</keyword>
<comment type="subcellular location">
    <subcellularLocation>
        <location evidence="1">Cell membrane</location>
        <topology evidence="1">Multi-pass membrane protein</topology>
    </subcellularLocation>
</comment>
<dbReference type="RefSeq" id="WP_210166410.1">
    <property type="nucleotide sequence ID" value="NZ_CCRK01000019.1"/>
</dbReference>
<dbReference type="InterPro" id="IPR052218">
    <property type="entry name" value="Preflagellin_Peptidase"/>
</dbReference>
<dbReference type="Pfam" id="PF01478">
    <property type="entry name" value="Peptidase_A24"/>
    <property type="match status" value="1"/>
</dbReference>
<evidence type="ECO:0000256" key="2">
    <source>
        <dbReference type="ARBA" id="ARBA00022475"/>
    </source>
</evidence>
<accession>A0A0T7H3E4</accession>
<dbReference type="EMBL" id="CCRK01000019">
    <property type="protein sequence ID" value="CDZ54052.1"/>
    <property type="molecule type" value="Genomic_DNA"/>
</dbReference>
<protein>
    <submittedName>
        <fullName evidence="8">Putative type IV prepilin peptidase, CpaA</fullName>
    </submittedName>
</protein>
<evidence type="ECO:0000259" key="7">
    <source>
        <dbReference type="Pfam" id="PF01478"/>
    </source>
</evidence>